<reference evidence="2" key="1">
    <citation type="submission" date="2022-12" db="EMBL/GenBank/DDBJ databases">
        <authorList>
            <person name="Petersen C."/>
        </authorList>
    </citation>
    <scope>NUCLEOTIDE SEQUENCE</scope>
    <source>
        <strain evidence="2">IBT 29677</strain>
    </source>
</reference>
<organism evidence="2 3">
    <name type="scientific">Penicillium cosmopolitanum</name>
    <dbReference type="NCBI Taxonomy" id="1131564"/>
    <lineage>
        <taxon>Eukaryota</taxon>
        <taxon>Fungi</taxon>
        <taxon>Dikarya</taxon>
        <taxon>Ascomycota</taxon>
        <taxon>Pezizomycotina</taxon>
        <taxon>Eurotiomycetes</taxon>
        <taxon>Eurotiomycetidae</taxon>
        <taxon>Eurotiales</taxon>
        <taxon>Aspergillaceae</taxon>
        <taxon>Penicillium</taxon>
    </lineage>
</organism>
<evidence type="ECO:0000256" key="1">
    <source>
        <dbReference type="SAM" id="SignalP"/>
    </source>
</evidence>
<sequence length="408" mass="45331">MILSGASTVFISYASAWCVRVTSSTTYSMVGALNKLPIALSGLIFFDAPCTFPSVSAIWHIVCGPHPHHNGRYLRKFDTFDASSSEVILCGLQMQLQKPSKRNGYTTLHSPLDSQVINPQHHSEFPIADNRTVQRHPSPRFWTDDMNLDQSSSTSVSSDLILSQNTRFSKHQNTFQSLNNWTAIQEMLDLISPPQHIPPEPWLLYHIGCVKLHADISALQTISCCVGEPRSKAETQAAKRIVLSWASDLATKVALHHAYQIWHLVEGNVQQNEINDASKSNQDRHVLFRISLYYASIIMRAIITLCPEIEVEIWQPENQGVGLYLPSGDIHAVLKDIGAIAPKISLVWEPVSALIFGTKILSLSPIPMPLVPDPVVDTCQKPNRLGSGWTGNLGDRWDGLDVDKFSIP</sequence>
<protein>
    <submittedName>
        <fullName evidence="2">Uncharacterized protein</fullName>
    </submittedName>
</protein>
<dbReference type="RefSeq" id="XP_056493671.1">
    <property type="nucleotide sequence ID" value="XM_056625089.1"/>
</dbReference>
<evidence type="ECO:0000313" key="2">
    <source>
        <dbReference type="EMBL" id="KAJ5413815.1"/>
    </source>
</evidence>
<evidence type="ECO:0000313" key="3">
    <source>
        <dbReference type="Proteomes" id="UP001147747"/>
    </source>
</evidence>
<dbReference type="AlphaFoldDB" id="A0A9W9WAA1"/>
<reference evidence="2" key="2">
    <citation type="journal article" date="2023" name="IMA Fungus">
        <title>Comparative genomic study of the Penicillium genus elucidates a diverse pangenome and 15 lateral gene transfer events.</title>
        <authorList>
            <person name="Petersen C."/>
            <person name="Sorensen T."/>
            <person name="Nielsen M.R."/>
            <person name="Sondergaard T.E."/>
            <person name="Sorensen J.L."/>
            <person name="Fitzpatrick D.A."/>
            <person name="Frisvad J.C."/>
            <person name="Nielsen K.L."/>
        </authorList>
    </citation>
    <scope>NUCLEOTIDE SEQUENCE</scope>
    <source>
        <strain evidence="2">IBT 29677</strain>
    </source>
</reference>
<gene>
    <name evidence="2" type="ORF">N7509_000442</name>
</gene>
<dbReference type="GeneID" id="81364069"/>
<proteinExistence type="predicted"/>
<feature type="chain" id="PRO_5040981879" evidence="1">
    <location>
        <begin position="17"/>
        <end position="408"/>
    </location>
</feature>
<dbReference type="OrthoDB" id="654211at2759"/>
<comment type="caution">
    <text evidence="2">The sequence shown here is derived from an EMBL/GenBank/DDBJ whole genome shotgun (WGS) entry which is preliminary data.</text>
</comment>
<keyword evidence="3" id="KW-1185">Reference proteome</keyword>
<dbReference type="EMBL" id="JAPZBU010000003">
    <property type="protein sequence ID" value="KAJ5413815.1"/>
    <property type="molecule type" value="Genomic_DNA"/>
</dbReference>
<name>A0A9W9WAA1_9EURO</name>
<keyword evidence="1" id="KW-0732">Signal</keyword>
<feature type="signal peptide" evidence="1">
    <location>
        <begin position="1"/>
        <end position="16"/>
    </location>
</feature>
<dbReference type="Proteomes" id="UP001147747">
    <property type="component" value="Unassembled WGS sequence"/>
</dbReference>
<accession>A0A9W9WAA1</accession>